<keyword evidence="4" id="KW-1185">Reference proteome</keyword>
<sequence length="361" mass="39942">MFNLGAFVLISILSAGSAQAWFRLPCTSPLVQERLDPIVSPGQTPSQHTHTVHGAYNFAANSTYDTLQASKCRSCRVLEDNSNYWFPKLYFQDPSTKKFEAVPNGGLLIYYLQRGDEETLNGGVGLKAFPEGLRMISGDAKKRSFNENAERGTPEELAQRAVQWSCLRYGSGNDGYDGVGGFPTTNCESGYQSRLHFPSCWDGENVDSDDHKSHMAFLSDMDNGKCPDTHPVALVHLFYEVTWDIDTFVDRWSESDGWPFVLATGDPTGYSWHGDFQNGWDTKTQQLAIDNCNNPNDNTINGVIEDCKEITLVDQAEADACNLEPVVDEEYDGPLDKLPGCNPLQLGPEDAAMHTDANCPV</sequence>
<feature type="signal peptide" evidence="1">
    <location>
        <begin position="1"/>
        <end position="18"/>
    </location>
</feature>
<dbReference type="STRING" id="1314674.A0A0D7BR56"/>
<evidence type="ECO:0000313" key="4">
    <source>
        <dbReference type="Proteomes" id="UP000054007"/>
    </source>
</evidence>
<dbReference type="EMBL" id="KN880447">
    <property type="protein sequence ID" value="KIY72101.1"/>
    <property type="molecule type" value="Genomic_DNA"/>
</dbReference>
<gene>
    <name evidence="3" type="ORF">CYLTODRAFT_389321</name>
</gene>
<dbReference type="Proteomes" id="UP000054007">
    <property type="component" value="Unassembled WGS sequence"/>
</dbReference>
<evidence type="ECO:0000313" key="3">
    <source>
        <dbReference type="EMBL" id="KIY72101.1"/>
    </source>
</evidence>
<keyword evidence="1" id="KW-0732">Signal</keyword>
<dbReference type="InterPro" id="IPR018535">
    <property type="entry name" value="DUF1996"/>
</dbReference>
<dbReference type="AlphaFoldDB" id="A0A0D7BR56"/>
<feature type="domain" description="DUF1996" evidence="2">
    <location>
        <begin position="36"/>
        <end position="280"/>
    </location>
</feature>
<dbReference type="OrthoDB" id="74764at2759"/>
<accession>A0A0D7BR56</accession>
<organism evidence="3 4">
    <name type="scientific">Cylindrobasidium torrendii FP15055 ss-10</name>
    <dbReference type="NCBI Taxonomy" id="1314674"/>
    <lineage>
        <taxon>Eukaryota</taxon>
        <taxon>Fungi</taxon>
        <taxon>Dikarya</taxon>
        <taxon>Basidiomycota</taxon>
        <taxon>Agaricomycotina</taxon>
        <taxon>Agaricomycetes</taxon>
        <taxon>Agaricomycetidae</taxon>
        <taxon>Agaricales</taxon>
        <taxon>Marasmiineae</taxon>
        <taxon>Physalacriaceae</taxon>
        <taxon>Cylindrobasidium</taxon>
    </lineage>
</organism>
<feature type="chain" id="PRO_5002317693" description="DUF1996 domain-containing protein" evidence="1">
    <location>
        <begin position="19"/>
        <end position="361"/>
    </location>
</feature>
<protein>
    <recommendedName>
        <fullName evidence="2">DUF1996 domain-containing protein</fullName>
    </recommendedName>
</protein>
<dbReference type="Pfam" id="PF09362">
    <property type="entry name" value="DUF1996"/>
    <property type="match status" value="1"/>
</dbReference>
<name>A0A0D7BR56_9AGAR</name>
<reference evidence="3 4" key="1">
    <citation type="journal article" date="2015" name="Fungal Genet. Biol.">
        <title>Evolution of novel wood decay mechanisms in Agaricales revealed by the genome sequences of Fistulina hepatica and Cylindrobasidium torrendii.</title>
        <authorList>
            <person name="Floudas D."/>
            <person name="Held B.W."/>
            <person name="Riley R."/>
            <person name="Nagy L.G."/>
            <person name="Koehler G."/>
            <person name="Ransdell A.S."/>
            <person name="Younus H."/>
            <person name="Chow J."/>
            <person name="Chiniquy J."/>
            <person name="Lipzen A."/>
            <person name="Tritt A."/>
            <person name="Sun H."/>
            <person name="Haridas S."/>
            <person name="LaButti K."/>
            <person name="Ohm R.A."/>
            <person name="Kues U."/>
            <person name="Blanchette R.A."/>
            <person name="Grigoriev I.V."/>
            <person name="Minto R.E."/>
            <person name="Hibbett D.S."/>
        </authorList>
    </citation>
    <scope>NUCLEOTIDE SEQUENCE [LARGE SCALE GENOMIC DNA]</scope>
    <source>
        <strain evidence="3 4">FP15055 ss-10</strain>
    </source>
</reference>
<dbReference type="PANTHER" id="PTHR43662">
    <property type="match status" value="1"/>
</dbReference>
<evidence type="ECO:0000259" key="2">
    <source>
        <dbReference type="Pfam" id="PF09362"/>
    </source>
</evidence>
<dbReference type="PANTHER" id="PTHR43662:SF3">
    <property type="entry name" value="DOMAIN PROTEIN, PUTATIVE (AFU_ORTHOLOGUE AFUA_6G11970)-RELATED"/>
    <property type="match status" value="1"/>
</dbReference>
<proteinExistence type="predicted"/>
<evidence type="ECO:0000256" key="1">
    <source>
        <dbReference type="SAM" id="SignalP"/>
    </source>
</evidence>